<dbReference type="Gene3D" id="1.20.1250.20">
    <property type="entry name" value="MFS general substrate transporter like domains"/>
    <property type="match status" value="1"/>
</dbReference>
<dbReference type="PANTHER" id="PTHR42718:SF46">
    <property type="entry name" value="BLR6921 PROTEIN"/>
    <property type="match status" value="1"/>
</dbReference>
<feature type="transmembrane region" description="Helical" evidence="7">
    <location>
        <begin position="276"/>
        <end position="301"/>
    </location>
</feature>
<keyword evidence="2" id="KW-0813">Transport</keyword>
<gene>
    <name evidence="9" type="ORF">HCU74_03675</name>
</gene>
<keyword evidence="4 7" id="KW-0812">Transmembrane</keyword>
<keyword evidence="10" id="KW-1185">Reference proteome</keyword>
<evidence type="ECO:0000256" key="7">
    <source>
        <dbReference type="SAM" id="Phobius"/>
    </source>
</evidence>
<sequence>MISTSDTNDTTTGEKPGSPWGIFLVLMVGSFIAIEAATFQAPAMPTIGKHFGISEDATALLVLLYYLGLVVFSPIFGRVADSYGRKKVICLGLSGFIISECAAALAQSFPFLVAARFIQGLSVACILPVVLSYVAYLFPQEKRGLPLGVLVFSMSLGATTGALLGGVLIDAFGWRSIYWTSAAMGALGLLLIFWRVPETPPAKQRYHLDWPGAVLLLLTVGTLLSVPTWMSNNGIFSHQAMMSLALGLCLLAILWRFEKRANSPVFDTQIMGNKDFLLPCLIYLLFLVCHGGAVYSLVFFISGRPDGNASQAGLMNMCLFAASMLAGLASGKLADRLDERRLIIGVVMMMLGNLLVYALFLDLSTPFWIVLVLAIMLGASQGMKGPVIMKLALSNVPPEKISAGSGLLTMMRDFGTPAGVSIGLAIFSSTRQSTTLSSLEDQATSIGLNSPEALGALKTAFANSSAADLPSLQTALASQNTSFEQLLSVAKLDGLASTLPAVGGILIAVISLALILAISLSKSVKRPAV</sequence>
<keyword evidence="3" id="KW-1003">Cell membrane</keyword>
<feature type="transmembrane region" description="Helical" evidence="7">
    <location>
        <begin position="366"/>
        <end position="383"/>
    </location>
</feature>
<evidence type="ECO:0000256" key="1">
    <source>
        <dbReference type="ARBA" id="ARBA00004651"/>
    </source>
</evidence>
<proteinExistence type="predicted"/>
<feature type="transmembrane region" description="Helical" evidence="7">
    <location>
        <begin position="145"/>
        <end position="165"/>
    </location>
</feature>
<dbReference type="Proteomes" id="UP000765845">
    <property type="component" value="Unassembled WGS sequence"/>
</dbReference>
<keyword evidence="5 7" id="KW-1133">Transmembrane helix</keyword>
<organism evidence="9 10">
    <name type="scientific">Spongiibacter thalassae</name>
    <dbReference type="NCBI Taxonomy" id="2721624"/>
    <lineage>
        <taxon>Bacteria</taxon>
        <taxon>Pseudomonadati</taxon>
        <taxon>Pseudomonadota</taxon>
        <taxon>Gammaproteobacteria</taxon>
        <taxon>Cellvibrionales</taxon>
        <taxon>Spongiibacteraceae</taxon>
        <taxon>Spongiibacter</taxon>
    </lineage>
</organism>
<comment type="caution">
    <text evidence="9">The sequence shown here is derived from an EMBL/GenBank/DDBJ whole genome shotgun (WGS) entry which is preliminary data.</text>
</comment>
<accession>A0ABX1GC55</accession>
<protein>
    <submittedName>
        <fullName evidence="9">MFS transporter</fullName>
    </submittedName>
</protein>
<dbReference type="InterPro" id="IPR020846">
    <property type="entry name" value="MFS_dom"/>
</dbReference>
<feature type="domain" description="Major facilitator superfamily (MFS) profile" evidence="8">
    <location>
        <begin position="22"/>
        <end position="467"/>
    </location>
</feature>
<feature type="transmembrane region" description="Helical" evidence="7">
    <location>
        <begin position="117"/>
        <end position="138"/>
    </location>
</feature>
<feature type="transmembrane region" description="Helical" evidence="7">
    <location>
        <begin position="501"/>
        <end position="520"/>
    </location>
</feature>
<feature type="transmembrane region" description="Helical" evidence="7">
    <location>
        <begin position="177"/>
        <end position="196"/>
    </location>
</feature>
<dbReference type="EMBL" id="JAAWWK010000001">
    <property type="protein sequence ID" value="NKI16516.1"/>
    <property type="molecule type" value="Genomic_DNA"/>
</dbReference>
<dbReference type="InterPro" id="IPR036259">
    <property type="entry name" value="MFS_trans_sf"/>
</dbReference>
<dbReference type="PROSITE" id="PS50850">
    <property type="entry name" value="MFS"/>
    <property type="match status" value="1"/>
</dbReference>
<evidence type="ECO:0000256" key="4">
    <source>
        <dbReference type="ARBA" id="ARBA00022692"/>
    </source>
</evidence>
<feature type="transmembrane region" description="Helical" evidence="7">
    <location>
        <begin position="88"/>
        <end position="111"/>
    </location>
</feature>
<feature type="transmembrane region" description="Helical" evidence="7">
    <location>
        <begin position="208"/>
        <end position="230"/>
    </location>
</feature>
<evidence type="ECO:0000313" key="10">
    <source>
        <dbReference type="Proteomes" id="UP000765845"/>
    </source>
</evidence>
<evidence type="ECO:0000313" key="9">
    <source>
        <dbReference type="EMBL" id="NKI16516.1"/>
    </source>
</evidence>
<comment type="subcellular location">
    <subcellularLocation>
        <location evidence="1">Cell membrane</location>
        <topology evidence="1">Multi-pass membrane protein</topology>
    </subcellularLocation>
</comment>
<feature type="transmembrane region" description="Helical" evidence="7">
    <location>
        <begin position="313"/>
        <end position="330"/>
    </location>
</feature>
<dbReference type="CDD" id="cd17321">
    <property type="entry name" value="MFS_MMR_MDR_like"/>
    <property type="match status" value="1"/>
</dbReference>
<evidence type="ECO:0000256" key="3">
    <source>
        <dbReference type="ARBA" id="ARBA00022475"/>
    </source>
</evidence>
<evidence type="ECO:0000256" key="2">
    <source>
        <dbReference type="ARBA" id="ARBA00022448"/>
    </source>
</evidence>
<keyword evidence="6 7" id="KW-0472">Membrane</keyword>
<name>A0ABX1GC55_9GAMM</name>
<feature type="transmembrane region" description="Helical" evidence="7">
    <location>
        <begin position="236"/>
        <end position="255"/>
    </location>
</feature>
<evidence type="ECO:0000256" key="6">
    <source>
        <dbReference type="ARBA" id="ARBA00023136"/>
    </source>
</evidence>
<evidence type="ECO:0000259" key="8">
    <source>
        <dbReference type="PROSITE" id="PS50850"/>
    </source>
</evidence>
<dbReference type="PANTHER" id="PTHR42718">
    <property type="entry name" value="MAJOR FACILITATOR SUPERFAMILY MULTIDRUG TRANSPORTER MFSC"/>
    <property type="match status" value="1"/>
</dbReference>
<reference evidence="9 10" key="1">
    <citation type="submission" date="2020-04" db="EMBL/GenBank/DDBJ databases">
        <authorList>
            <person name="Yoon J."/>
        </authorList>
    </citation>
    <scope>NUCLEOTIDE SEQUENCE [LARGE SCALE GENOMIC DNA]</scope>
    <source>
        <strain evidence="9 10">KMU-166</strain>
    </source>
</reference>
<dbReference type="RefSeq" id="WP_168449033.1">
    <property type="nucleotide sequence ID" value="NZ_JAAWWK010000001.1"/>
</dbReference>
<dbReference type="SUPFAM" id="SSF103473">
    <property type="entry name" value="MFS general substrate transporter"/>
    <property type="match status" value="1"/>
</dbReference>
<dbReference type="Pfam" id="PF07690">
    <property type="entry name" value="MFS_1"/>
    <property type="match status" value="1"/>
</dbReference>
<dbReference type="InterPro" id="IPR011701">
    <property type="entry name" value="MFS"/>
</dbReference>
<feature type="transmembrane region" description="Helical" evidence="7">
    <location>
        <begin position="59"/>
        <end position="76"/>
    </location>
</feature>
<feature type="transmembrane region" description="Helical" evidence="7">
    <location>
        <begin position="20"/>
        <end position="39"/>
    </location>
</feature>
<evidence type="ECO:0000256" key="5">
    <source>
        <dbReference type="ARBA" id="ARBA00022989"/>
    </source>
</evidence>